<dbReference type="AlphaFoldDB" id="A0A916PAL2"/>
<protein>
    <submittedName>
        <fullName evidence="1">Uncharacterized protein</fullName>
    </submittedName>
</protein>
<accession>A0A916PAL2</accession>
<sequence>MSDSSAAVRIASILLMPSGDCGSPLCRMINRAACPSEDRNDFMARWKSLFLKTSGGR</sequence>
<dbReference type="EMBL" id="CSBK01000192">
    <property type="protein sequence ID" value="COX07792.1"/>
    <property type="molecule type" value="Genomic_DNA"/>
</dbReference>
<comment type="caution">
    <text evidence="1">The sequence shown here is derived from an EMBL/GenBank/DDBJ whole genome shotgun (WGS) entry which is preliminary data.</text>
</comment>
<evidence type="ECO:0000313" key="1">
    <source>
        <dbReference type="EMBL" id="COX07792.1"/>
    </source>
</evidence>
<name>A0A916PAL2_MYCTX</name>
<evidence type="ECO:0000313" key="2">
    <source>
        <dbReference type="Proteomes" id="UP000039021"/>
    </source>
</evidence>
<organism evidence="1 2">
    <name type="scientific">Mycobacterium tuberculosis</name>
    <dbReference type="NCBI Taxonomy" id="1773"/>
    <lineage>
        <taxon>Bacteria</taxon>
        <taxon>Bacillati</taxon>
        <taxon>Actinomycetota</taxon>
        <taxon>Actinomycetes</taxon>
        <taxon>Mycobacteriales</taxon>
        <taxon>Mycobacteriaceae</taxon>
        <taxon>Mycobacterium</taxon>
        <taxon>Mycobacterium tuberculosis complex</taxon>
    </lineage>
</organism>
<dbReference type="Proteomes" id="UP000039021">
    <property type="component" value="Unassembled WGS sequence"/>
</dbReference>
<reference evidence="2" key="1">
    <citation type="submission" date="2015-03" db="EMBL/GenBank/DDBJ databases">
        <authorList>
            <consortium name="Pathogen Informatics"/>
        </authorList>
    </citation>
    <scope>NUCLEOTIDE SEQUENCE [LARGE SCALE GENOMIC DNA]</scope>
    <source>
        <strain evidence="2">N09902308</strain>
    </source>
</reference>
<gene>
    <name evidence="1" type="ORF">ERS007739_00635</name>
</gene>
<proteinExistence type="predicted"/>